<dbReference type="InterPro" id="IPR001482">
    <property type="entry name" value="T2SS/T4SS_dom"/>
</dbReference>
<dbReference type="Gene3D" id="3.40.50.300">
    <property type="entry name" value="P-loop containing nucleotide triphosphate hydrolases"/>
    <property type="match status" value="1"/>
</dbReference>
<sequence length="533" mass="59769">MGLVERLKAFSRFEFARFDAPVDSGRMPPLPSTLLAHVVWDGEGEKIRVDGRYAGGSAFLTWVADLKRHGMHPVVESVAPQELAQARESTTEGQAGDKYLEFLEMSRKRHVEAAELGASDLHVLQREDHAEFQIRIDGELWSVPEWELDAEQGEAFVRATCVGLATVKEPTFNPLEFQDAQVSGNKLPETDIESVRITRGPAYPIEAGGGVMVNRLQPRRHTSHQRLRRETPASRLRLVKPAAPEGKVDFLRMGFTPLQLELFEQVVLMPDGLFIQTGPTGSGKTTTGYELLRYKAQISPELRQTTREHPVEYPREWAVQLLSTGQNSSYLVERMLRMDPDIIDIGEIRTADEGVAAAQAAQTGHLVFGSLHVLDPFELIGRLHMLDHTRLSKELMCNHQIIAGFMGQRMVPVLCTECKEPLERHMGAMPAILVDRIRTWGDLEHVHVRGRGCPHCAGRQILGREAVAEVVLSSEELMEDFLRGTTVARRNHRLRKGSDKSMLGNVMERVLAGKIDPRDAQKNVRIEAYREGV</sequence>
<dbReference type="AlphaFoldDB" id="A0A0S4UBL0"/>
<evidence type="ECO:0000256" key="3">
    <source>
        <dbReference type="ARBA" id="ARBA00022840"/>
    </source>
</evidence>
<gene>
    <name evidence="5" type="ORF">PSS4_v1_1070041</name>
</gene>
<dbReference type="Pfam" id="PF00437">
    <property type="entry name" value="T2SSE"/>
    <property type="match status" value="1"/>
</dbReference>
<dbReference type="SUPFAM" id="SSF52540">
    <property type="entry name" value="P-loop containing nucleoside triphosphate hydrolases"/>
    <property type="match status" value="1"/>
</dbReference>
<dbReference type="InterPro" id="IPR027417">
    <property type="entry name" value="P-loop_NTPase"/>
</dbReference>
<name>A0A0S4UBL0_RALSL</name>
<keyword evidence="2" id="KW-0547">Nucleotide-binding</keyword>
<comment type="similarity">
    <text evidence="1">Belongs to the GSP E family.</text>
</comment>
<dbReference type="PANTHER" id="PTHR30258">
    <property type="entry name" value="TYPE II SECRETION SYSTEM PROTEIN GSPE-RELATED"/>
    <property type="match status" value="1"/>
</dbReference>
<evidence type="ECO:0000256" key="2">
    <source>
        <dbReference type="ARBA" id="ARBA00022741"/>
    </source>
</evidence>
<dbReference type="EMBL" id="LN899821">
    <property type="protein sequence ID" value="CUV19608.1"/>
    <property type="molecule type" value="Genomic_DNA"/>
</dbReference>
<organism evidence="5">
    <name type="scientific">Ralstonia solanacearum</name>
    <name type="common">Pseudomonas solanacearum</name>
    <dbReference type="NCBI Taxonomy" id="305"/>
    <lineage>
        <taxon>Bacteria</taxon>
        <taxon>Pseudomonadati</taxon>
        <taxon>Pseudomonadota</taxon>
        <taxon>Betaproteobacteria</taxon>
        <taxon>Burkholderiales</taxon>
        <taxon>Burkholderiaceae</taxon>
        <taxon>Ralstonia</taxon>
        <taxon>Ralstonia solanacearum species complex</taxon>
    </lineage>
</organism>
<evidence type="ECO:0000259" key="4">
    <source>
        <dbReference type="Pfam" id="PF00437"/>
    </source>
</evidence>
<reference evidence="5" key="1">
    <citation type="submission" date="2015-10" db="EMBL/GenBank/DDBJ databases">
        <authorList>
            <person name="Gilbert D.G."/>
        </authorList>
    </citation>
    <scope>NUCLEOTIDE SEQUENCE</scope>
    <source>
        <strain evidence="5">Phyl III-seqv23</strain>
    </source>
</reference>
<protein>
    <submittedName>
        <fullName evidence="5">Type II secretion system protein E</fullName>
    </submittedName>
</protein>
<dbReference type="PANTHER" id="PTHR30258:SF3">
    <property type="entry name" value="SLL1921 PROTEIN"/>
    <property type="match status" value="1"/>
</dbReference>
<feature type="domain" description="Bacterial type II secretion system protein E" evidence="4">
    <location>
        <begin position="236"/>
        <end position="514"/>
    </location>
</feature>
<evidence type="ECO:0000256" key="1">
    <source>
        <dbReference type="ARBA" id="ARBA00006611"/>
    </source>
</evidence>
<accession>A0A0S4UBL0</accession>
<dbReference type="GO" id="GO:0016887">
    <property type="term" value="F:ATP hydrolysis activity"/>
    <property type="evidence" value="ECO:0007669"/>
    <property type="project" value="TreeGrafter"/>
</dbReference>
<proteinExistence type="inferred from homology"/>
<evidence type="ECO:0000313" key="5">
    <source>
        <dbReference type="EMBL" id="CUV19608.1"/>
    </source>
</evidence>
<dbReference type="GO" id="GO:0005524">
    <property type="term" value="F:ATP binding"/>
    <property type="evidence" value="ECO:0007669"/>
    <property type="project" value="UniProtKB-KW"/>
</dbReference>
<keyword evidence="3" id="KW-0067">ATP-binding</keyword>
<dbReference type="GO" id="GO:0005886">
    <property type="term" value="C:plasma membrane"/>
    <property type="evidence" value="ECO:0007669"/>
    <property type="project" value="TreeGrafter"/>
</dbReference>